<feature type="disulfide bond" evidence="8">
    <location>
        <begin position="2088"/>
        <end position="2115"/>
    </location>
</feature>
<evidence type="ECO:0000313" key="17">
    <source>
        <dbReference type="Proteomes" id="UP000594454"/>
    </source>
</evidence>
<dbReference type="Gene3D" id="2.10.70.10">
    <property type="entry name" value="Complement Module, domain 1"/>
    <property type="match status" value="8"/>
</dbReference>
<evidence type="ECO:0000313" key="16">
    <source>
        <dbReference type="EMBL" id="CAD7091814.1"/>
    </source>
</evidence>
<feature type="disulfide bond" evidence="8">
    <location>
        <begin position="416"/>
        <end position="443"/>
    </location>
</feature>
<dbReference type="PROSITE" id="PS51828">
    <property type="entry name" value="PTX_2"/>
    <property type="match status" value="1"/>
</dbReference>
<dbReference type="Pfam" id="PF00084">
    <property type="entry name" value="Sushi"/>
    <property type="match status" value="7"/>
</dbReference>
<dbReference type="Gene3D" id="2.10.25.10">
    <property type="entry name" value="Laminin"/>
    <property type="match status" value="6"/>
</dbReference>
<evidence type="ECO:0000259" key="14">
    <source>
        <dbReference type="PROSITE" id="PS50923"/>
    </source>
</evidence>
<feature type="domain" description="EGF-like" evidence="11">
    <location>
        <begin position="1340"/>
        <end position="1390"/>
    </location>
</feature>
<dbReference type="GO" id="GO:0032991">
    <property type="term" value="C:protein-containing complex"/>
    <property type="evidence" value="ECO:0007669"/>
    <property type="project" value="UniProtKB-ARBA"/>
</dbReference>
<feature type="compositionally biased region" description="Low complexity" evidence="9">
    <location>
        <begin position="1816"/>
        <end position="1914"/>
    </location>
</feature>
<feature type="disulfide bond" evidence="7">
    <location>
        <begin position="1249"/>
        <end position="1258"/>
    </location>
</feature>
<feature type="disulfide bond" evidence="8">
    <location>
        <begin position="2027"/>
        <end position="2054"/>
    </location>
</feature>
<dbReference type="Pfam" id="PF00354">
    <property type="entry name" value="Pentaxin"/>
    <property type="match status" value="1"/>
</dbReference>
<keyword evidence="5 7" id="KW-1015">Disulfide bond</keyword>
<dbReference type="Pfam" id="PF07699">
    <property type="entry name" value="Ephrin_rec_like"/>
    <property type="match status" value="2"/>
</dbReference>
<dbReference type="SMART" id="SM00327">
    <property type="entry name" value="VWA"/>
    <property type="match status" value="1"/>
</dbReference>
<dbReference type="PRINTS" id="PR00453">
    <property type="entry name" value="VWFADOMAIN"/>
</dbReference>
<comment type="caution">
    <text evidence="7">Lacks conserved residue(s) required for the propagation of feature annotation.</text>
</comment>
<feature type="domain" description="VWFA" evidence="12">
    <location>
        <begin position="90"/>
        <end position="266"/>
    </location>
</feature>
<feature type="domain" description="Pentraxin (PTX)" evidence="15">
    <location>
        <begin position="1395"/>
        <end position="1594"/>
    </location>
</feature>
<dbReference type="InterPro" id="IPR000436">
    <property type="entry name" value="Sushi_SCR_CCP_dom"/>
</dbReference>
<dbReference type="SUPFAM" id="SSF49899">
    <property type="entry name" value="Concanavalin A-like lectins/glucanases"/>
    <property type="match status" value="1"/>
</dbReference>
<feature type="domain" description="Sushi" evidence="14">
    <location>
        <begin position="534"/>
        <end position="600"/>
    </location>
</feature>
<dbReference type="SMART" id="SM01411">
    <property type="entry name" value="Ephrin_rec_like"/>
    <property type="match status" value="3"/>
</dbReference>
<keyword evidence="4" id="KW-0106">Calcium</keyword>
<feature type="domain" description="Sushi" evidence="14">
    <location>
        <begin position="1708"/>
        <end position="1775"/>
    </location>
</feature>
<evidence type="ECO:0000256" key="10">
    <source>
        <dbReference type="SAM" id="SignalP"/>
    </source>
</evidence>
<dbReference type="InParanoid" id="A0A7R8V3K8"/>
<dbReference type="PANTHER" id="PTHR46393:SF7">
    <property type="entry name" value="COMPLEMENT C2"/>
    <property type="match status" value="1"/>
</dbReference>
<dbReference type="PROSITE" id="PS50923">
    <property type="entry name" value="SUSHI"/>
    <property type="match status" value="9"/>
</dbReference>
<feature type="domain" description="Sushi" evidence="14">
    <location>
        <begin position="2057"/>
        <end position="2117"/>
    </location>
</feature>
<dbReference type="FunFam" id="2.60.120.200:FF:000012">
    <property type="entry name" value="neuronal pentraxin receptor"/>
    <property type="match status" value="1"/>
</dbReference>
<accession>A0A7R8V3K8</accession>
<dbReference type="InterPro" id="IPR011641">
    <property type="entry name" value="Tyr-kin_ephrin_A/B_rcpt-like"/>
</dbReference>
<feature type="disulfide bond" evidence="7">
    <location>
        <begin position="1211"/>
        <end position="1220"/>
    </location>
</feature>
<evidence type="ECO:0000256" key="1">
    <source>
        <dbReference type="ARBA" id="ARBA00022659"/>
    </source>
</evidence>
<organism evidence="16 17">
    <name type="scientific">Hermetia illucens</name>
    <name type="common">Black soldier fly</name>
    <dbReference type="NCBI Taxonomy" id="343691"/>
    <lineage>
        <taxon>Eukaryota</taxon>
        <taxon>Metazoa</taxon>
        <taxon>Ecdysozoa</taxon>
        <taxon>Arthropoda</taxon>
        <taxon>Hexapoda</taxon>
        <taxon>Insecta</taxon>
        <taxon>Pterygota</taxon>
        <taxon>Neoptera</taxon>
        <taxon>Endopterygota</taxon>
        <taxon>Diptera</taxon>
        <taxon>Brachycera</taxon>
        <taxon>Stratiomyomorpha</taxon>
        <taxon>Stratiomyidae</taxon>
        <taxon>Hermetiinae</taxon>
        <taxon>Hermetia</taxon>
    </lineage>
</organism>
<dbReference type="PROSITE" id="PS00010">
    <property type="entry name" value="ASX_HYDROXYL"/>
    <property type="match status" value="1"/>
</dbReference>
<dbReference type="CDD" id="cd00033">
    <property type="entry name" value="CCP"/>
    <property type="match status" value="8"/>
</dbReference>
<keyword evidence="2 10" id="KW-0732">Signal</keyword>
<dbReference type="InterPro" id="IPR002035">
    <property type="entry name" value="VWF_A"/>
</dbReference>
<feature type="domain" description="Sushi" evidence="14">
    <location>
        <begin position="480"/>
        <end position="533"/>
    </location>
</feature>
<evidence type="ECO:0000256" key="4">
    <source>
        <dbReference type="ARBA" id="ARBA00022837"/>
    </source>
</evidence>
<dbReference type="Pfam" id="PF00008">
    <property type="entry name" value="EGF"/>
    <property type="match status" value="1"/>
</dbReference>
<reference evidence="16 17" key="1">
    <citation type="submission" date="2020-11" db="EMBL/GenBank/DDBJ databases">
        <authorList>
            <person name="Wallbank WR R."/>
            <person name="Pardo Diaz C."/>
            <person name="Kozak K."/>
            <person name="Martin S."/>
            <person name="Jiggins C."/>
            <person name="Moest M."/>
            <person name="Warren A I."/>
            <person name="Generalovic N T."/>
            <person name="Byers J.R.P. K."/>
            <person name="Montejo-Kovacevich G."/>
            <person name="Yen C E."/>
        </authorList>
    </citation>
    <scope>NUCLEOTIDE SEQUENCE [LARGE SCALE GENOMIC DNA]</scope>
</reference>
<feature type="disulfide bond" evidence="7">
    <location>
        <begin position="1286"/>
        <end position="1295"/>
    </location>
</feature>
<sequence length="2170" mass="241165">MKFFLIISCYSVVIIGAEIFIPDLISRLDANPDVGGDISYTVSNHFGGKFLKPISGDNFENAVYKSNMGDINRNFKTAIDDIKRKAKRVDMVFLIDSSSSVGKENFISETKFVKKLLSDFNVSYNYTRVALVTYSSQGKVIRQVDQISEPSVNNDKCTLLNDEIPQIEFVAGGTYTYGALEEAKKILINARKNSKKIIFLVTDGYSNGKDPVPIATKLKESGVTIFTIGIQSGNYIELYNISSAPEEGHSFLLDSFSHFESLARKALHADYKIGFNVKLGNQSKCDGLCENQNKTGSCCDVNADCTCGTSTGHYTCQCFSGYYGSGLKDQCFPCPNGTYWHNSNMCRPCPDINHITIEQPALNVSYCVCKTGFKQTEDNRCEGITCPKLSPPQNGYFVKQPTSCANVLNAACGARCKSGYQLTGTSLRLCQENGTWSGTEATCVLKTCPSLLVPFYGLALCRNKDLNLFFDYSPRNSTFMKFYDIDSKRVTEPMPIDTDCTFKCGPGYYLVGSRSRTCLPLAKWDGLQTTCKQILCSPLPKPTYGSYEFGDCTEQKVPHGTNCTLLCPEGFTVRGPETKTCAGKKNGIWTHKNKNAKCVDITPPHITCPENISVFVEESNDYTIIKTLPIPTNMSDSSGRNVTYWLKQNVNITDGVKLNIGNHTFTYIASDPFNNKANCSFIVQVIDKVPPVAENCIDPEEYRVRNTKTEFIEWEEPTFFDNSNTEVIVQKSLSPGILGEGLHKAVYTAFDKYGNNASCSINITVKEMFCDTLKPPLNGNILCARNITYTWCELICNPGYAVFDSITDDYQESLNLTCLNESPDWKVDSTPDCTPLELPNSVEQILTIPVDSDNVEPICGNETKHNDLQKILIDHLKKYMCNELEECELVSNTPPECTADTESTEDIDNEINGKTYYKVFKREIQPSNEDRKQRVKQKYNIRIKLYTRIGRKLGVWKKGKTLAENLQTVRNELHSVSRSEDLKKRLQSLNIDVRRFKIEEFLKCSDGSIFKKHMCVQCPRGTFQDALFNRCVTCPIGTYNSQLGQILCTSCPPHTSTRKGGRRHIEDCIQQCPPGTAAKIKIPRKKLRPEVTNTHSLMPFCRKCNPGEYQSEYDQTQCEKCPSGHTSPRGATSRSECTLERPNPCIMNPKICGPNGVCITDSNVQSSYYCQCDQGFDGPHCEHAVDLCVSAPCFNHGSCNKVNATTVTCTCPLPYTGQFCEEIVSPCVNSICHNGGTCLEVAGSAMCECLTGFDGTYCEKKVDYCRHNLCENGRCENIPDGYQCKCPPGIIGKRCHLRPCDYLPCHKNAICIDLPHFPATQESYMCKCPIGLRGYDCAQSHNPCDVRPCRNNGVCTPKALRVVGSSDLNEEKYREYTCKCPPYFYGKNCEILVTPDFYMKFSKPSTTNYAKLEGPAKDLKEISFCTWIQTNDSFNYGTIISYATLDMDNMFTFTDYNGFVLYVHGQHIVTDITINDGIWHFICVAWTSNNGYYEIYLDGKLLHAGLNLSANSVIEKGGILIIGQEQDQLNGDFSESESFVGNIAYFDIWDTFITAAEIKEFHSSCEPYRGNLYAWTDFKMGVHGAIEILPSNFCKPCKSDLNLANGRVNIVHDKAFHQCDEGYKLHGNVMRKCLRTSEWSPGIPYCQIVTCRPLPDITMGAINYTSLTYGGFAKHTCHDGYLLEGNPNRICLSNGEWSGMSPVCISKVRCPPIEISKSASISYGTESGPLNSTLKEYDVGAFAEIVCNVEGNIVESITVCMDSGEWDIKVPACAAPRKPTSIEVTPTTTTKIPMSRGRSSSIYRFIGRNVMRATTRRPTTTSTTQKSISATSSTTTSATTTKAAPKLTTKPTTMKLTTKSTTMRSTTKSTTVKLTTPSTTVRSTLKPTVTTSTTTTPKTTTTTTTTTSTTTSTKPPKPTPTTPLKLLTTPASILRFTTGKVTEHSEDTSSLESQEDYLLRTSTEFYDEVLTTLNMEHCNLKDAPEPPSNGLIVNVLSSENRTIIIDLESLRHNPIFIPVGTKVYYGCPNNLTIVGTNVATCQESGVWDSISYICQEKYCDKPPRPISMNLQGNAGKRFKIGDKILLHCNEGYMLHGSPEIVCNPLGKWSKVLARCAKISCNKPKLPNNAEIVKGRSYLYEDKISIECDDGEEVEIVCQSSGKWKPEKICS</sequence>
<dbReference type="InterPro" id="IPR003410">
    <property type="entry name" value="HYR_dom"/>
</dbReference>
<protein>
    <recommendedName>
        <fullName evidence="18">Sushi, von Willebrand factor type A, EGF and pentraxin domain-containing protein 1</fullName>
    </recommendedName>
</protein>
<feature type="domain" description="EGF-like" evidence="11">
    <location>
        <begin position="1141"/>
        <end position="1182"/>
    </location>
</feature>
<evidence type="ECO:0000256" key="8">
    <source>
        <dbReference type="PROSITE-ProRule" id="PRU00302"/>
    </source>
</evidence>
<evidence type="ECO:0000259" key="11">
    <source>
        <dbReference type="PROSITE" id="PS50026"/>
    </source>
</evidence>
<feature type="disulfide bond" evidence="7">
    <location>
        <begin position="1265"/>
        <end position="1275"/>
    </location>
</feature>
<evidence type="ECO:0000259" key="15">
    <source>
        <dbReference type="PROSITE" id="PS51828"/>
    </source>
</evidence>
<dbReference type="GO" id="GO:0005509">
    <property type="term" value="F:calcium ion binding"/>
    <property type="evidence" value="ECO:0007669"/>
    <property type="project" value="InterPro"/>
</dbReference>
<dbReference type="CDD" id="cd00054">
    <property type="entry name" value="EGF_CA"/>
    <property type="match status" value="3"/>
</dbReference>
<dbReference type="SMART" id="SM00179">
    <property type="entry name" value="EGF_CA"/>
    <property type="match status" value="3"/>
</dbReference>
<dbReference type="InterPro" id="IPR036465">
    <property type="entry name" value="vWFA_dom_sf"/>
</dbReference>
<dbReference type="PRINTS" id="PR00895">
    <property type="entry name" value="PENTAXIN"/>
</dbReference>
<feature type="disulfide bond" evidence="8">
    <location>
        <begin position="1677"/>
        <end position="1704"/>
    </location>
</feature>
<gene>
    <name evidence="16" type="ORF">HERILL_LOCUS14214</name>
</gene>
<evidence type="ECO:0000256" key="3">
    <source>
        <dbReference type="ARBA" id="ARBA00022737"/>
    </source>
</evidence>
<dbReference type="PROSITE" id="PS50026">
    <property type="entry name" value="EGF_3"/>
    <property type="match status" value="6"/>
</dbReference>
<dbReference type="Pfam" id="PF00092">
    <property type="entry name" value="VWA"/>
    <property type="match status" value="1"/>
</dbReference>
<dbReference type="Proteomes" id="UP000594454">
    <property type="component" value="Chromosome 6"/>
</dbReference>
<dbReference type="SUPFAM" id="SSF57196">
    <property type="entry name" value="EGF/Laminin"/>
    <property type="match status" value="4"/>
</dbReference>
<feature type="domain" description="Sushi" evidence="14">
    <location>
        <begin position="1595"/>
        <end position="1648"/>
    </location>
</feature>
<dbReference type="SMART" id="SM00181">
    <property type="entry name" value="EGF"/>
    <property type="match status" value="8"/>
</dbReference>
<feature type="disulfide bond" evidence="8">
    <location>
        <begin position="2059"/>
        <end position="2102"/>
    </location>
</feature>
<feature type="domain" description="Sushi" evidence="14">
    <location>
        <begin position="1649"/>
        <end position="1706"/>
    </location>
</feature>
<feature type="domain" description="EGF-like" evidence="11">
    <location>
        <begin position="1297"/>
        <end position="1338"/>
    </location>
</feature>
<dbReference type="InterPro" id="IPR001881">
    <property type="entry name" value="EGF-like_Ca-bd_dom"/>
</dbReference>
<dbReference type="Gene3D" id="3.40.50.410">
    <property type="entry name" value="von Willebrand factor, type A domain"/>
    <property type="match status" value="1"/>
</dbReference>
<evidence type="ECO:0000256" key="7">
    <source>
        <dbReference type="PROSITE-ProRule" id="PRU00076"/>
    </source>
</evidence>
<feature type="domain" description="EGF-like" evidence="11">
    <location>
        <begin position="1261"/>
        <end position="1296"/>
    </location>
</feature>
<keyword evidence="3" id="KW-0677">Repeat</keyword>
<keyword evidence="6" id="KW-0325">Glycoprotein</keyword>
<dbReference type="SUPFAM" id="SSF53300">
    <property type="entry name" value="vWA-like"/>
    <property type="match status" value="1"/>
</dbReference>
<dbReference type="Gene3D" id="2.10.50.10">
    <property type="entry name" value="Tumor Necrosis Factor Receptor, subunit A, domain 2"/>
    <property type="match status" value="1"/>
</dbReference>
<proteinExistence type="predicted"/>
<feature type="disulfide bond" evidence="7">
    <location>
        <begin position="1380"/>
        <end position="1389"/>
    </location>
</feature>
<feature type="disulfide bond" evidence="8">
    <location>
        <begin position="504"/>
        <end position="531"/>
    </location>
</feature>
<feature type="domain" description="EGF-like" evidence="11">
    <location>
        <begin position="1223"/>
        <end position="1259"/>
    </location>
</feature>
<dbReference type="InterPro" id="IPR013320">
    <property type="entry name" value="ConA-like_dom_sf"/>
</dbReference>
<evidence type="ECO:0000256" key="5">
    <source>
        <dbReference type="ARBA" id="ARBA00023157"/>
    </source>
</evidence>
<dbReference type="EMBL" id="LR899014">
    <property type="protein sequence ID" value="CAD7091814.1"/>
    <property type="molecule type" value="Genomic_DNA"/>
</dbReference>
<dbReference type="InterPro" id="IPR001759">
    <property type="entry name" value="PTX_dom"/>
</dbReference>
<dbReference type="SUPFAM" id="SSF57184">
    <property type="entry name" value="Growth factor receptor domain"/>
    <property type="match status" value="1"/>
</dbReference>
<feature type="domain" description="Sushi" evidence="14">
    <location>
        <begin position="1981"/>
        <end position="2056"/>
    </location>
</feature>
<feature type="signal peptide" evidence="10">
    <location>
        <begin position="1"/>
        <end position="16"/>
    </location>
</feature>
<feature type="disulfide bond" evidence="7">
    <location>
        <begin position="1172"/>
        <end position="1181"/>
    </location>
</feature>
<evidence type="ECO:0000259" key="13">
    <source>
        <dbReference type="PROSITE" id="PS50825"/>
    </source>
</evidence>
<dbReference type="SMART" id="SM00159">
    <property type="entry name" value="PTX"/>
    <property type="match status" value="1"/>
</dbReference>
<feature type="chain" id="PRO_5031025133" description="Sushi, von Willebrand factor type A, EGF and pentraxin domain-containing protein 1" evidence="10">
    <location>
        <begin position="17"/>
        <end position="2170"/>
    </location>
</feature>
<dbReference type="SMART" id="SM00032">
    <property type="entry name" value="CCP"/>
    <property type="match status" value="10"/>
</dbReference>
<dbReference type="InterPro" id="IPR000742">
    <property type="entry name" value="EGF"/>
</dbReference>
<evidence type="ECO:0008006" key="18">
    <source>
        <dbReference type="Google" id="ProtNLM"/>
    </source>
</evidence>
<feature type="disulfide bond" evidence="8">
    <location>
        <begin position="1619"/>
        <end position="1646"/>
    </location>
</feature>
<dbReference type="PROSITE" id="PS00022">
    <property type="entry name" value="EGF_1"/>
    <property type="match status" value="6"/>
</dbReference>
<name>A0A7R8V3K8_HERIL</name>
<dbReference type="PANTHER" id="PTHR46393">
    <property type="entry name" value="SUSHI DOMAIN-CONTAINING PROTEIN"/>
    <property type="match status" value="1"/>
</dbReference>
<evidence type="ECO:0000256" key="9">
    <source>
        <dbReference type="SAM" id="MobiDB-lite"/>
    </source>
</evidence>
<feature type="domain" description="Sushi" evidence="14">
    <location>
        <begin position="2118"/>
        <end position="2170"/>
    </location>
</feature>
<feature type="disulfide bond" evidence="7">
    <location>
        <begin position="1328"/>
        <end position="1337"/>
    </location>
</feature>
<dbReference type="InterPro" id="IPR000152">
    <property type="entry name" value="EGF-type_Asp/Asn_hydroxyl_site"/>
</dbReference>
<keyword evidence="1 8" id="KW-0768">Sushi</keyword>
<dbReference type="CDD" id="cd01450">
    <property type="entry name" value="vWFA_subfamily_ECM"/>
    <property type="match status" value="1"/>
</dbReference>
<evidence type="ECO:0000256" key="2">
    <source>
        <dbReference type="ARBA" id="ARBA00022729"/>
    </source>
</evidence>
<dbReference type="PROSITE" id="PS50234">
    <property type="entry name" value="VWFA"/>
    <property type="match status" value="1"/>
</dbReference>
<dbReference type="InterPro" id="IPR035976">
    <property type="entry name" value="Sushi/SCR/CCP_sf"/>
</dbReference>
<dbReference type="PROSITE" id="PS50825">
    <property type="entry name" value="HYR"/>
    <property type="match status" value="2"/>
</dbReference>
<dbReference type="InterPro" id="IPR009030">
    <property type="entry name" value="Growth_fac_rcpt_cys_sf"/>
</dbReference>
<evidence type="ECO:0000256" key="6">
    <source>
        <dbReference type="ARBA" id="ARBA00023180"/>
    </source>
</evidence>
<feature type="region of interest" description="Disordered" evidence="9">
    <location>
        <begin position="1815"/>
        <end position="1925"/>
    </location>
</feature>
<dbReference type="PROSITE" id="PS01186">
    <property type="entry name" value="EGF_2"/>
    <property type="match status" value="3"/>
</dbReference>
<keyword evidence="7" id="KW-0245">EGF-like domain</keyword>
<keyword evidence="17" id="KW-1185">Reference proteome</keyword>
<dbReference type="SUPFAM" id="SSF57535">
    <property type="entry name" value="Complement control module/SCR domain"/>
    <property type="match status" value="8"/>
</dbReference>
<evidence type="ECO:0000259" key="12">
    <source>
        <dbReference type="PROSITE" id="PS50234"/>
    </source>
</evidence>
<dbReference type="Pfam" id="PF02494">
    <property type="entry name" value="HYR"/>
    <property type="match status" value="2"/>
</dbReference>
<dbReference type="Gene3D" id="2.60.120.200">
    <property type="match status" value="1"/>
</dbReference>
<feature type="domain" description="EGF-like" evidence="11">
    <location>
        <begin position="1184"/>
        <end position="1221"/>
    </location>
</feature>
<feature type="domain" description="HYR" evidence="13">
    <location>
        <begin position="599"/>
        <end position="685"/>
    </location>
</feature>
<feature type="domain" description="Sushi" evidence="14">
    <location>
        <begin position="384"/>
        <end position="445"/>
    </location>
</feature>
<dbReference type="OrthoDB" id="6515930at2759"/>
<feature type="domain" description="HYR" evidence="13">
    <location>
        <begin position="686"/>
        <end position="767"/>
    </location>
</feature>